<accession>A0AAV8ARL5</accession>
<dbReference type="PROSITE" id="PS51879">
    <property type="entry name" value="RST"/>
    <property type="match status" value="1"/>
</dbReference>
<evidence type="ECO:0000256" key="1">
    <source>
        <dbReference type="ARBA" id="ARBA00004123"/>
    </source>
</evidence>
<evidence type="ECO:0000259" key="7">
    <source>
        <dbReference type="PROSITE" id="PS51879"/>
    </source>
</evidence>
<name>A0AAV8ARL5_9POAL</name>
<dbReference type="EMBL" id="JAMFTS010005632">
    <property type="protein sequence ID" value="KAJ4733287.1"/>
    <property type="molecule type" value="Genomic_DNA"/>
</dbReference>
<evidence type="ECO:0000256" key="2">
    <source>
        <dbReference type="ARBA" id="ARBA00022473"/>
    </source>
</evidence>
<feature type="domain" description="RST" evidence="7">
    <location>
        <begin position="388"/>
        <end position="459"/>
    </location>
</feature>
<evidence type="ECO:0000313" key="10">
    <source>
        <dbReference type="Proteomes" id="UP001140206"/>
    </source>
</evidence>
<sequence>MMTSSNGPSSSKRKLTDACTCSTSQPKVARVGPQHHPPSRTIKNKSHHCCLRSLQPTLAESCVSYLASGTPARVMFYSRNQWCMFPDPALGLLIKAFKEDKSSATVSCDGKEVLVDFLSFTAVYKETKKQRSIAWIDEAGKCFFPPLFIDQVSSESPEAPLGRVGRSVERALRESQSPSLSAADMLRKKIVPVDKDSQMFLSVQNMFLSGLGPFAAPDIVLKIYRYQPDASDNLALSRLEEFEKMIALAGRKGVEAVSGWFGCGKRDMARVLICGFKTYGTDLYLMPQNRAFSCVSLSDIDEKGMQYMLLCRVVPKFPREGNELNRKYYVVPLVDSESFIYPEYVVCFKFSSVVQEYLMGLNCKQLYERRATRFVSDLPNCRLMSKEGGPKSPWMSFANLFAEIQDEICPVARELLSLHYDELKDRKITREDLVKKIRIIVGDQLLRATLTKLQRTPSSWNRNPVANVRHQDAMAAASELVAAPLVSDVCDLEQVDTSLSIAVGSSRESRLIGTSLAPSNCAIRDSALPASSNYGDSDSGNICFLSIEEGMRRNNDAIDSILRAAKLEPGS</sequence>
<dbReference type="Pfam" id="PF12174">
    <property type="entry name" value="RST"/>
    <property type="match status" value="1"/>
</dbReference>
<proteinExistence type="predicted"/>
<dbReference type="Pfam" id="PF23467">
    <property type="entry name" value="WWE_5"/>
    <property type="match status" value="1"/>
</dbReference>
<comment type="caution">
    <text evidence="8">The sequence shown here is derived from an EMBL/GenBank/DDBJ whole genome shotgun (WGS) entry which is preliminary data.</text>
</comment>
<dbReference type="InterPro" id="IPR057823">
    <property type="entry name" value="WWE_RCD1"/>
</dbReference>
<keyword evidence="2" id="KW-0217">Developmental protein</keyword>
<dbReference type="InterPro" id="IPR012317">
    <property type="entry name" value="Poly(ADP-ribose)pol_cat_dom"/>
</dbReference>
<dbReference type="InterPro" id="IPR022003">
    <property type="entry name" value="RST"/>
</dbReference>
<evidence type="ECO:0000313" key="9">
    <source>
        <dbReference type="EMBL" id="KAJ4754059.1"/>
    </source>
</evidence>
<feature type="domain" description="PARP catalytic" evidence="6">
    <location>
        <begin position="177"/>
        <end position="370"/>
    </location>
</feature>
<dbReference type="AlphaFoldDB" id="A0AAV8ARL5"/>
<feature type="region of interest" description="Disordered" evidence="5">
    <location>
        <begin position="23"/>
        <end position="44"/>
    </location>
</feature>
<dbReference type="PROSITE" id="PS51059">
    <property type="entry name" value="PARP_CATALYTIC"/>
    <property type="match status" value="1"/>
</dbReference>
<protein>
    <submittedName>
        <fullName evidence="8">Poly [ADP-ribose] polymerase</fullName>
    </submittedName>
</protein>
<dbReference type="PANTHER" id="PTHR32263:SF17">
    <property type="entry name" value="OS04G0672200 PROTEIN"/>
    <property type="match status" value="1"/>
</dbReference>
<comment type="subcellular location">
    <subcellularLocation>
        <location evidence="1">Nucleus</location>
    </subcellularLocation>
</comment>
<dbReference type="SUPFAM" id="SSF56399">
    <property type="entry name" value="ADP-ribosylation"/>
    <property type="match status" value="1"/>
</dbReference>
<keyword evidence="4" id="KW-0539">Nucleus</keyword>
<evidence type="ECO:0000256" key="5">
    <source>
        <dbReference type="SAM" id="MobiDB-lite"/>
    </source>
</evidence>
<dbReference type="PANTHER" id="PTHR32263">
    <property type="entry name" value="INACTIVE POLY [ADP-RIBOSE] POLYMERASE SRO4-RELATED"/>
    <property type="match status" value="1"/>
</dbReference>
<dbReference type="Proteomes" id="UP001140206">
    <property type="component" value="Chromosome 5"/>
</dbReference>
<dbReference type="Gene3D" id="3.90.228.10">
    <property type="match status" value="1"/>
</dbReference>
<reference evidence="8" key="1">
    <citation type="submission" date="2022-08" db="EMBL/GenBank/DDBJ databases">
        <authorList>
            <person name="Marques A."/>
        </authorList>
    </citation>
    <scope>NUCLEOTIDE SEQUENCE</scope>
    <source>
        <strain evidence="8">RhyPub2mFocal</strain>
        <tissue evidence="8">Leaves</tissue>
    </source>
</reference>
<dbReference type="GO" id="GO:0003950">
    <property type="term" value="F:NAD+ poly-ADP-ribosyltransferase activity"/>
    <property type="evidence" value="ECO:0007669"/>
    <property type="project" value="InterPro"/>
</dbReference>
<evidence type="ECO:0000256" key="3">
    <source>
        <dbReference type="ARBA" id="ARBA00023016"/>
    </source>
</evidence>
<dbReference type="EMBL" id="JAMFTS010000005">
    <property type="protein sequence ID" value="KAJ4754059.1"/>
    <property type="molecule type" value="Genomic_DNA"/>
</dbReference>
<dbReference type="InterPro" id="IPR044964">
    <property type="entry name" value="RCD1/SRO1-5"/>
</dbReference>
<dbReference type="GO" id="GO:0005634">
    <property type="term" value="C:nucleus"/>
    <property type="evidence" value="ECO:0007669"/>
    <property type="project" value="UniProtKB-SubCell"/>
</dbReference>
<organism evidence="8 10">
    <name type="scientific">Rhynchospora pubera</name>
    <dbReference type="NCBI Taxonomy" id="906938"/>
    <lineage>
        <taxon>Eukaryota</taxon>
        <taxon>Viridiplantae</taxon>
        <taxon>Streptophyta</taxon>
        <taxon>Embryophyta</taxon>
        <taxon>Tracheophyta</taxon>
        <taxon>Spermatophyta</taxon>
        <taxon>Magnoliopsida</taxon>
        <taxon>Liliopsida</taxon>
        <taxon>Poales</taxon>
        <taxon>Cyperaceae</taxon>
        <taxon>Cyperoideae</taxon>
        <taxon>Rhynchosporeae</taxon>
        <taxon>Rhynchospora</taxon>
    </lineage>
</organism>
<keyword evidence="3" id="KW-0346">Stress response</keyword>
<keyword evidence="10" id="KW-1185">Reference proteome</keyword>
<evidence type="ECO:0000313" key="8">
    <source>
        <dbReference type="EMBL" id="KAJ4733287.1"/>
    </source>
</evidence>
<gene>
    <name evidence="8" type="ORF">LUZ62_002840</name>
    <name evidence="9" type="ORF">LUZ62_088464</name>
</gene>
<evidence type="ECO:0000259" key="6">
    <source>
        <dbReference type="PROSITE" id="PS51059"/>
    </source>
</evidence>
<evidence type="ECO:0000256" key="4">
    <source>
        <dbReference type="ARBA" id="ARBA00023242"/>
    </source>
</evidence>